<keyword evidence="4" id="KW-1185">Reference proteome</keyword>
<dbReference type="CDD" id="cd08501">
    <property type="entry name" value="PBP2_Lpqw"/>
    <property type="match status" value="1"/>
</dbReference>
<gene>
    <name evidence="3" type="ordered locus">Apar_0917</name>
</gene>
<dbReference type="Proteomes" id="UP000000960">
    <property type="component" value="Chromosome"/>
</dbReference>
<dbReference type="PANTHER" id="PTHR30290">
    <property type="entry name" value="PERIPLASMIC BINDING COMPONENT OF ABC TRANSPORTER"/>
    <property type="match status" value="1"/>
</dbReference>
<evidence type="ECO:0000256" key="1">
    <source>
        <dbReference type="SAM" id="MobiDB-lite"/>
    </source>
</evidence>
<dbReference type="InterPro" id="IPR000914">
    <property type="entry name" value="SBP_5_dom"/>
</dbReference>
<feature type="compositionally biased region" description="Polar residues" evidence="1">
    <location>
        <begin position="32"/>
        <end position="57"/>
    </location>
</feature>
<dbReference type="Gene3D" id="3.40.190.10">
    <property type="entry name" value="Periplasmic binding protein-like II"/>
    <property type="match status" value="1"/>
</dbReference>
<dbReference type="AlphaFoldDB" id="C8W7A7"/>
<dbReference type="PANTHER" id="PTHR30290:SF65">
    <property type="entry name" value="MONOACYL PHOSPHATIDYLINOSITOL TETRAMANNOSIDE-BINDING PROTEIN LPQW-RELATED"/>
    <property type="match status" value="1"/>
</dbReference>
<feature type="region of interest" description="Disordered" evidence="1">
    <location>
        <begin position="31"/>
        <end position="87"/>
    </location>
</feature>
<dbReference type="Pfam" id="PF00496">
    <property type="entry name" value="SBP_bac_5"/>
    <property type="match status" value="1"/>
</dbReference>
<evidence type="ECO:0000313" key="4">
    <source>
        <dbReference type="Proteomes" id="UP000000960"/>
    </source>
</evidence>
<feature type="domain" description="Solute-binding protein family 5" evidence="2">
    <location>
        <begin position="142"/>
        <end position="513"/>
    </location>
</feature>
<dbReference type="SUPFAM" id="SSF53850">
    <property type="entry name" value="Periplasmic binding protein-like II"/>
    <property type="match status" value="1"/>
</dbReference>
<dbReference type="GO" id="GO:0015833">
    <property type="term" value="P:peptide transport"/>
    <property type="evidence" value="ECO:0007669"/>
    <property type="project" value="TreeGrafter"/>
</dbReference>
<dbReference type="STRING" id="521095.Apar_0917"/>
<protein>
    <submittedName>
        <fullName evidence="3">Extracellular solute-binding protein family 5</fullName>
    </submittedName>
</protein>
<dbReference type="EMBL" id="CP001721">
    <property type="protein sequence ID" value="ACV51346.1"/>
    <property type="molecule type" value="Genomic_DNA"/>
</dbReference>
<dbReference type="InterPro" id="IPR039424">
    <property type="entry name" value="SBP_5"/>
</dbReference>
<proteinExistence type="predicted"/>
<dbReference type="eggNOG" id="COG0747">
    <property type="taxonomic scope" value="Bacteria"/>
</dbReference>
<evidence type="ECO:0000313" key="3">
    <source>
        <dbReference type="EMBL" id="ACV51346.1"/>
    </source>
</evidence>
<evidence type="ECO:0000259" key="2">
    <source>
        <dbReference type="Pfam" id="PF00496"/>
    </source>
</evidence>
<accession>C8W7A7</accession>
<dbReference type="Gene3D" id="3.90.76.10">
    <property type="entry name" value="Dipeptide-binding Protein, Domain 1"/>
    <property type="match status" value="1"/>
</dbReference>
<dbReference type="GO" id="GO:1904680">
    <property type="term" value="F:peptide transmembrane transporter activity"/>
    <property type="evidence" value="ECO:0007669"/>
    <property type="project" value="TreeGrafter"/>
</dbReference>
<reference evidence="3 4" key="1">
    <citation type="journal article" date="2009" name="Stand. Genomic Sci.">
        <title>Complete genome sequence of Atopobium parvulum type strain (IPP 1246).</title>
        <authorList>
            <person name="Copeland A."/>
            <person name="Sikorski J."/>
            <person name="Lapidus A."/>
            <person name="Nolan M."/>
            <person name="Del Rio T.G."/>
            <person name="Lucas S."/>
            <person name="Chen F."/>
            <person name="Tice H."/>
            <person name="Pitluck S."/>
            <person name="Cheng J.F."/>
            <person name="Pukall R."/>
            <person name="Chertkov O."/>
            <person name="Brettin T."/>
            <person name="Han C."/>
            <person name="Detter J.C."/>
            <person name="Kuske C."/>
            <person name="Bruce D."/>
            <person name="Goodwin L."/>
            <person name="Ivanova N."/>
            <person name="Mavromatis K."/>
            <person name="Mikhailova N."/>
            <person name="Chen A."/>
            <person name="Palaniappan K."/>
            <person name="Chain P."/>
            <person name="Rohde M."/>
            <person name="Goker M."/>
            <person name="Bristow J."/>
            <person name="Eisen J.A."/>
            <person name="Markowitz V."/>
            <person name="Hugenholtz P."/>
            <person name="Kyrpides N.C."/>
            <person name="Klenk H.P."/>
            <person name="Detter J.C."/>
        </authorList>
    </citation>
    <scope>NUCLEOTIDE SEQUENCE [LARGE SCALE GENOMIC DNA]</scope>
    <source>
        <strain evidence="4">ATCC 33793 / DSM 20469 / CCUG 32760 / JCM 10300 / KCTC 3663 / VPI 0546 / 1246</strain>
    </source>
</reference>
<dbReference type="PROSITE" id="PS51318">
    <property type="entry name" value="TAT"/>
    <property type="match status" value="1"/>
</dbReference>
<sequence>MGDHMADSFSRRSFFALTGITAAGLGLAGCAPSNSQGVGSSNTGTEPQDGSPANTPLDQLPLPEKGKKYNNPKSRDEVQDGGTLTQPITEVGPQWNYYNLAGNTTYMNILHGLMNPRDLFYGNIDGSKFEPNKDYIKDYKVEEKDGKQVATLTFTDQAKFNDGTDIDWTAIQTAYVCLSGTNEKFEVSNTDGYDKIESVAQGDTAKTAVVTMKEAVYPIEMVLSWALHPKLQDPDFFNNGYNNEPNNDLGAGPYIVDSHDDSSATFKPNPKWWGDAPKLDTLVYKQMDTQATINAFKNEEVDTAGGSTSGSAELLSNFSGLGDKAQIRRGLGLSIAVIEVNSTRGVLQDVAVRKAFCQVVDPATLVSIVFQGVNWKEDTPGSMLWPYWAAGYENNLPDDVKNLKSAEERTKAAKKTLEDAGYSLNGDFYEKDGQQVTFAYTMFGDGTNVKNRAAAIQKMCKDAGINMTLDSHPSSEFSKVLTSGSWDVCLFGWNGTSTSYNNGVQLYGSTSASNFGKQGTADTDAMFAKVVSTKDFDERIKLMNQAEKKMMETYCYLPVYTGSDCYVVKKGLANFGPKLFEDVPYTIVGWQK</sequence>
<dbReference type="Gene3D" id="3.10.105.10">
    <property type="entry name" value="Dipeptide-binding Protein, Domain 3"/>
    <property type="match status" value="1"/>
</dbReference>
<dbReference type="HOGENOM" id="CLU_017028_11_1_11"/>
<name>C8W7A7_LANP1</name>
<organism evidence="3 4">
    <name type="scientific">Lancefieldella parvula (strain ATCC 33793 / DSM 20469 / CCUG 32760 / JCM 10300 / KCTC 3663 / VPI 0546 / 1246)</name>
    <name type="common">Atopobium parvulum</name>
    <dbReference type="NCBI Taxonomy" id="521095"/>
    <lineage>
        <taxon>Bacteria</taxon>
        <taxon>Bacillati</taxon>
        <taxon>Actinomycetota</taxon>
        <taxon>Coriobacteriia</taxon>
        <taxon>Coriobacteriales</taxon>
        <taxon>Atopobiaceae</taxon>
        <taxon>Lancefieldella</taxon>
    </lineage>
</organism>
<dbReference type="InterPro" id="IPR006311">
    <property type="entry name" value="TAT_signal"/>
</dbReference>
<dbReference type="KEGG" id="apv:Apar_0917"/>